<proteinExistence type="predicted"/>
<comment type="caution">
    <text evidence="2">The sequence shown here is derived from an EMBL/GenBank/DDBJ whole genome shotgun (WGS) entry which is preliminary data.</text>
</comment>
<feature type="region of interest" description="Disordered" evidence="1">
    <location>
        <begin position="179"/>
        <end position="210"/>
    </location>
</feature>
<dbReference type="Proteomes" id="UP000298663">
    <property type="component" value="Chromosome X"/>
</dbReference>
<feature type="region of interest" description="Disordered" evidence="1">
    <location>
        <begin position="115"/>
        <end position="161"/>
    </location>
</feature>
<keyword evidence="3" id="KW-1185">Reference proteome</keyword>
<reference evidence="2 3" key="2">
    <citation type="journal article" date="2019" name="G3 (Bethesda)">
        <title>Hybrid Assembly of the Genome of the Entomopathogenic Nematode Steinernema carpocapsae Identifies the X-Chromosome.</title>
        <authorList>
            <person name="Serra L."/>
            <person name="Macchietto M."/>
            <person name="Macias-Munoz A."/>
            <person name="McGill C.J."/>
            <person name="Rodriguez I.M."/>
            <person name="Rodriguez B."/>
            <person name="Murad R."/>
            <person name="Mortazavi A."/>
        </authorList>
    </citation>
    <scope>NUCLEOTIDE SEQUENCE [LARGE SCALE GENOMIC DNA]</scope>
    <source>
        <strain evidence="2 3">ALL</strain>
    </source>
</reference>
<dbReference type="EMBL" id="CM016762">
    <property type="protein sequence ID" value="TMS33313.1"/>
    <property type="molecule type" value="Genomic_DNA"/>
</dbReference>
<reference evidence="2 3" key="1">
    <citation type="journal article" date="2015" name="Genome Biol.">
        <title>Comparative genomics of Steinernema reveals deeply conserved gene regulatory networks.</title>
        <authorList>
            <person name="Dillman A.R."/>
            <person name="Macchietto M."/>
            <person name="Porter C.F."/>
            <person name="Rogers A."/>
            <person name="Williams B."/>
            <person name="Antoshechkin I."/>
            <person name="Lee M.M."/>
            <person name="Goodwin Z."/>
            <person name="Lu X."/>
            <person name="Lewis E.E."/>
            <person name="Goodrich-Blair H."/>
            <person name="Stock S.P."/>
            <person name="Adams B.J."/>
            <person name="Sternberg P.W."/>
            <person name="Mortazavi A."/>
        </authorList>
    </citation>
    <scope>NUCLEOTIDE SEQUENCE [LARGE SCALE GENOMIC DNA]</scope>
    <source>
        <strain evidence="2 3">ALL</strain>
    </source>
</reference>
<sequence length="210" mass="23271">MKRRSSKGASKSQAKTSLPSRGRPNTTKKSLKPEKEVMHIKMGCLTPVMDASTAKTPPRKDYKSVNAAAEMGPVKPMTKQWGGAARVSPIGAVNKSATTSLKSMHLDIGYCEKDKKNDGIEESHGVDVIPHKSRKKKTPKKQQAASQPKRHTGSLARRLEEEGFIPFSESEVEALVNTIAEKERRPLPKKRQNWLSRPFEVATEGDLKEE</sequence>
<feature type="compositionally biased region" description="Basic and acidic residues" evidence="1">
    <location>
        <begin position="115"/>
        <end position="125"/>
    </location>
</feature>
<name>A0A4V6I793_STECR</name>
<dbReference type="EMBL" id="AZBU02000001">
    <property type="protein sequence ID" value="TMS33313.1"/>
    <property type="molecule type" value="Genomic_DNA"/>
</dbReference>
<dbReference type="AlphaFoldDB" id="A0A4V6I793"/>
<evidence type="ECO:0000313" key="3">
    <source>
        <dbReference type="Proteomes" id="UP000298663"/>
    </source>
</evidence>
<feature type="region of interest" description="Disordered" evidence="1">
    <location>
        <begin position="48"/>
        <end position="67"/>
    </location>
</feature>
<gene>
    <name evidence="2" type="ORF">L596_001072</name>
</gene>
<organism evidence="2 3">
    <name type="scientific">Steinernema carpocapsae</name>
    <name type="common">Entomopathogenic nematode</name>
    <dbReference type="NCBI Taxonomy" id="34508"/>
    <lineage>
        <taxon>Eukaryota</taxon>
        <taxon>Metazoa</taxon>
        <taxon>Ecdysozoa</taxon>
        <taxon>Nematoda</taxon>
        <taxon>Chromadorea</taxon>
        <taxon>Rhabditida</taxon>
        <taxon>Tylenchina</taxon>
        <taxon>Panagrolaimomorpha</taxon>
        <taxon>Strongyloidoidea</taxon>
        <taxon>Steinernematidae</taxon>
        <taxon>Steinernema</taxon>
    </lineage>
</organism>
<feature type="region of interest" description="Disordered" evidence="1">
    <location>
        <begin position="1"/>
        <end position="38"/>
    </location>
</feature>
<feature type="compositionally biased region" description="Basic residues" evidence="1">
    <location>
        <begin position="131"/>
        <end position="140"/>
    </location>
</feature>
<accession>A0A4V6I793</accession>
<feature type="compositionally biased region" description="Polar residues" evidence="1">
    <location>
        <begin position="7"/>
        <end position="28"/>
    </location>
</feature>
<protein>
    <submittedName>
        <fullName evidence="2">Uncharacterized protein</fullName>
    </submittedName>
</protein>
<evidence type="ECO:0000313" key="2">
    <source>
        <dbReference type="EMBL" id="TMS33313.1"/>
    </source>
</evidence>
<evidence type="ECO:0000256" key="1">
    <source>
        <dbReference type="SAM" id="MobiDB-lite"/>
    </source>
</evidence>